<evidence type="ECO:0000256" key="11">
    <source>
        <dbReference type="ARBA" id="ARBA00023136"/>
    </source>
</evidence>
<evidence type="ECO:0000256" key="14">
    <source>
        <dbReference type="RuleBase" id="RU366042"/>
    </source>
</evidence>
<evidence type="ECO:0000256" key="8">
    <source>
        <dbReference type="ARBA" id="ARBA00022989"/>
    </source>
</evidence>
<accession>A0A1E4S3C6</accession>
<dbReference type="Proteomes" id="UP000094389">
    <property type="component" value="Unassembled WGS sequence"/>
</dbReference>
<dbReference type="FunFam" id="2.40.128.330:FF:000002">
    <property type="entry name" value="Inner membrane magnesium transporter mrs2"/>
    <property type="match status" value="1"/>
</dbReference>
<evidence type="ECO:0000313" key="15">
    <source>
        <dbReference type="EMBL" id="ODV74019.1"/>
    </source>
</evidence>
<comment type="subunit">
    <text evidence="13">Forms homooligomers. Interacts with MRS2.</text>
</comment>
<proteinExistence type="inferred from homology"/>
<dbReference type="Pfam" id="PF22099">
    <property type="entry name" value="MRS2-like"/>
    <property type="match status" value="1"/>
</dbReference>
<keyword evidence="4 14" id="KW-0812">Transmembrane</keyword>
<dbReference type="GO" id="GO:0015095">
    <property type="term" value="F:magnesium ion transmembrane transporter activity"/>
    <property type="evidence" value="ECO:0007669"/>
    <property type="project" value="TreeGrafter"/>
</dbReference>
<dbReference type="RefSeq" id="XP_020071058.1">
    <property type="nucleotide sequence ID" value="XM_020214888.1"/>
</dbReference>
<keyword evidence="6 14" id="KW-0460">Magnesium</keyword>
<evidence type="ECO:0000256" key="9">
    <source>
        <dbReference type="ARBA" id="ARBA00023065"/>
    </source>
</evidence>
<comment type="similarity">
    <text evidence="2 14">Belongs to the CorA metal ion transporter (MIT) (TC 1.A.35) family.</text>
</comment>
<feature type="transmembrane region" description="Helical" evidence="14">
    <location>
        <begin position="329"/>
        <end position="348"/>
    </location>
</feature>
<keyword evidence="8 14" id="KW-1133">Transmembrane helix</keyword>
<dbReference type="GeneID" id="30989284"/>
<keyword evidence="5 14" id="KW-0999">Mitochondrion inner membrane</keyword>
<dbReference type="PANTHER" id="PTHR13890">
    <property type="entry name" value="RNA SPLICING PROTEIN MRS2, MITOCHONDRIAL"/>
    <property type="match status" value="1"/>
</dbReference>
<dbReference type="EMBL" id="KV453929">
    <property type="protein sequence ID" value="ODV74019.1"/>
    <property type="molecule type" value="Genomic_DNA"/>
</dbReference>
<dbReference type="PANTHER" id="PTHR13890:SF0">
    <property type="entry name" value="MAGNESIUM TRANSPORTER MRS2 HOMOLOG, MITOCHONDRIAL"/>
    <property type="match status" value="1"/>
</dbReference>
<keyword evidence="16" id="KW-1185">Reference proteome</keyword>
<dbReference type="CDD" id="cd12823">
    <property type="entry name" value="Mrs2_Mfm1p-like"/>
    <property type="match status" value="1"/>
</dbReference>
<keyword evidence="7" id="KW-0809">Transit peptide</keyword>
<protein>
    <recommendedName>
        <fullName evidence="14">Magnesium transporter</fullName>
    </recommendedName>
</protein>
<reference evidence="15 16" key="1">
    <citation type="journal article" date="2016" name="Proc. Natl. Acad. Sci. U.S.A.">
        <title>Comparative genomics of biotechnologically important yeasts.</title>
        <authorList>
            <person name="Riley R."/>
            <person name="Haridas S."/>
            <person name="Wolfe K.H."/>
            <person name="Lopes M.R."/>
            <person name="Hittinger C.T."/>
            <person name="Goeker M."/>
            <person name="Salamov A.A."/>
            <person name="Wisecaver J.H."/>
            <person name="Long T.M."/>
            <person name="Calvey C.H."/>
            <person name="Aerts A.L."/>
            <person name="Barry K.W."/>
            <person name="Choi C."/>
            <person name="Clum A."/>
            <person name="Coughlan A.Y."/>
            <person name="Deshpande S."/>
            <person name="Douglass A.P."/>
            <person name="Hanson S.J."/>
            <person name="Klenk H.-P."/>
            <person name="LaButti K.M."/>
            <person name="Lapidus A."/>
            <person name="Lindquist E.A."/>
            <person name="Lipzen A.M."/>
            <person name="Meier-Kolthoff J.P."/>
            <person name="Ohm R.A."/>
            <person name="Otillar R.P."/>
            <person name="Pangilinan J.L."/>
            <person name="Peng Y."/>
            <person name="Rokas A."/>
            <person name="Rosa C.A."/>
            <person name="Scheuner C."/>
            <person name="Sibirny A.A."/>
            <person name="Slot J.C."/>
            <person name="Stielow J.B."/>
            <person name="Sun H."/>
            <person name="Kurtzman C.P."/>
            <person name="Blackwell M."/>
            <person name="Grigoriev I.V."/>
            <person name="Jeffries T.W."/>
        </authorList>
    </citation>
    <scope>NUCLEOTIDE SEQUENCE [LARGE SCALE GENOMIC DNA]</scope>
    <source>
        <strain evidence="16">ATCC 18201 / CBS 1600 / BCRC 20928 / JCM 3617 / NBRC 0987 / NRRL Y-1542</strain>
    </source>
</reference>
<dbReference type="OMA" id="TRNNCII"/>
<evidence type="ECO:0000256" key="3">
    <source>
        <dbReference type="ARBA" id="ARBA00022448"/>
    </source>
</evidence>
<keyword evidence="9 14" id="KW-0406">Ion transport</keyword>
<dbReference type="OrthoDB" id="10251508at2759"/>
<evidence type="ECO:0000256" key="5">
    <source>
        <dbReference type="ARBA" id="ARBA00022792"/>
    </source>
</evidence>
<keyword evidence="11 14" id="KW-0472">Membrane</keyword>
<evidence type="ECO:0000256" key="12">
    <source>
        <dbReference type="ARBA" id="ARBA00037564"/>
    </source>
</evidence>
<comment type="function">
    <text evidence="12">Mitochondrial inner membrane magnesium transporter required for mitochondrial magnesium homeostasis. Modulates the conductance of the MRS2 channel. Involved in the splicing of mRNA group II introns in mitochondria by affecting mitochondrial magnesium concentrations, which are critical for group II intron splicing.</text>
</comment>
<evidence type="ECO:0000256" key="6">
    <source>
        <dbReference type="ARBA" id="ARBA00022842"/>
    </source>
</evidence>
<dbReference type="GO" id="GO:0045016">
    <property type="term" value="P:mitochondrial magnesium ion transmembrane transport"/>
    <property type="evidence" value="ECO:0007669"/>
    <property type="project" value="TreeGrafter"/>
</dbReference>
<evidence type="ECO:0000256" key="13">
    <source>
        <dbReference type="ARBA" id="ARBA00038721"/>
    </source>
</evidence>
<feature type="transmembrane region" description="Helical" evidence="14">
    <location>
        <begin position="292"/>
        <end position="317"/>
    </location>
</feature>
<name>A0A1E4S3C6_CYBJN</name>
<evidence type="ECO:0000256" key="7">
    <source>
        <dbReference type="ARBA" id="ARBA00022946"/>
    </source>
</evidence>
<dbReference type="Gene3D" id="2.40.128.330">
    <property type="match status" value="1"/>
</dbReference>
<keyword evidence="3 14" id="KW-0813">Transport</keyword>
<evidence type="ECO:0000256" key="4">
    <source>
        <dbReference type="ARBA" id="ARBA00022692"/>
    </source>
</evidence>
<organism evidence="15 16">
    <name type="scientific">Cyberlindnera jadinii (strain ATCC 18201 / CBS 1600 / BCRC 20928 / JCM 3617 / NBRC 0987 / NRRL Y-1542)</name>
    <name type="common">Torula yeast</name>
    <name type="synonym">Candida utilis</name>
    <dbReference type="NCBI Taxonomy" id="983966"/>
    <lineage>
        <taxon>Eukaryota</taxon>
        <taxon>Fungi</taxon>
        <taxon>Dikarya</taxon>
        <taxon>Ascomycota</taxon>
        <taxon>Saccharomycotina</taxon>
        <taxon>Saccharomycetes</taxon>
        <taxon>Phaffomycetales</taxon>
        <taxon>Phaffomycetaceae</taxon>
        <taxon>Cyberlindnera</taxon>
    </lineage>
</organism>
<gene>
    <name evidence="15" type="ORF">CYBJADRAFT_167404</name>
</gene>
<evidence type="ECO:0000256" key="10">
    <source>
        <dbReference type="ARBA" id="ARBA00023128"/>
    </source>
</evidence>
<dbReference type="InterPro" id="IPR039204">
    <property type="entry name" value="MRS2-like"/>
</dbReference>
<dbReference type="AlphaFoldDB" id="A0A1E4S3C6"/>
<dbReference type="Gene3D" id="1.20.58.340">
    <property type="entry name" value="Magnesium transport protein CorA, transmembrane region"/>
    <property type="match status" value="1"/>
</dbReference>
<evidence type="ECO:0000256" key="1">
    <source>
        <dbReference type="ARBA" id="ARBA00004448"/>
    </source>
</evidence>
<evidence type="ECO:0000313" key="16">
    <source>
        <dbReference type="Proteomes" id="UP000094389"/>
    </source>
</evidence>
<sequence>MSNGMARRAMTSSPFNRSDYTSLLLEKNLMHRNHMLPESASLRCTVFNDKGDLIASSKDVKRSTLISEYGLFPRDLRKIDKTNHSVEIAPSISVRRDSILINMLYIRCLIKADTVILFDDMSLRSSRAQSQLISEIETKLKSTTDSSLAYEMRALEAVLVSAMTNLDAEMKVHTTVTKGILSELEQDVTSDKLRFLLIQNKKISTFAQKATLIRDVIDELLDNDDDLAEMYLTDTLNNKPHSVDDHAEVEMLLESYYKHSDEIVQTINSVIANVRTTEEIINIILDSNRNQLMLLGLKFSIGLLSLGAGMFAASAYGMNLENFIEEDHYGFPLVVILTMAPMAFLFAYSSKHLRRLQKVTMMDHYKSVREKF</sequence>
<evidence type="ECO:0000256" key="2">
    <source>
        <dbReference type="ARBA" id="ARBA00009765"/>
    </source>
</evidence>
<dbReference type="GO" id="GO:0005743">
    <property type="term" value="C:mitochondrial inner membrane"/>
    <property type="evidence" value="ECO:0007669"/>
    <property type="project" value="UniProtKB-SubCell"/>
</dbReference>
<keyword evidence="10" id="KW-0496">Mitochondrion</keyword>
<comment type="subcellular location">
    <subcellularLocation>
        <location evidence="1 14">Mitochondrion inner membrane</location>
        <topology evidence="1 14">Multi-pass membrane protein</topology>
    </subcellularLocation>
</comment>